<dbReference type="Gene3D" id="3.40.50.300">
    <property type="entry name" value="P-loop containing nucleotide triphosphate hydrolases"/>
    <property type="match status" value="1"/>
</dbReference>
<sequence>MPVTDAYLGNPNLKKVNIPVQFTEEQIVEFQKCKTDPIYFMEKWMKIVSLDEGLISFKLYDFQKKIVTTIDKERFTICKLPRQSGKSTTTIAYLLHYAIFNPNSNIAILANKSSTARDILGRLQLAYENLPKWLQQGVINWNKGNIELENKSTIIAAATSSSAIRGGTYNIIFLDEFAFVPANIAEMFFSSVYPTITSGKTSKVIIVSTPHGMNQFYKLWTDAENGRNDYKPIEVHWSEVPGRDDKWKETTIRNTSAAQFQQEFECEFLGSVDTLISPVKIKQTPYMTPLTSSGGLDVFEKVVNGRNYVCTVDVARGVDRDYSAFLMFDVTQMPYRVVAKYRSNEVKPILFPHLIQKACNGYNKADILCETNDVGQQIGESLNYELEYPNLLMTTQRGRAGQILGAGYSGRGSGFGVRMTKQIKKVGCSNIKTLIEGDKVVINDFNIIEEMSTFARKGNSWQAEEGCNDDLMTCLVLFGWLSNQPYFKEMTNTNARQQLYEEQEKLIEQDMAPFGFVDDGTPDWEKTEVDEYGTVWYPVVRKGL</sequence>
<dbReference type="Gene3D" id="3.30.420.240">
    <property type="match status" value="1"/>
</dbReference>
<dbReference type="InterPro" id="IPR027417">
    <property type="entry name" value="P-loop_NTPase"/>
</dbReference>
<gene>
    <name evidence="3" type="ORF">METZ01_LOCUS59328</name>
</gene>
<proteinExistence type="predicted"/>
<dbReference type="Pfam" id="PF17289">
    <property type="entry name" value="Terminase_6C"/>
    <property type="match status" value="1"/>
</dbReference>
<organism evidence="3">
    <name type="scientific">marine metagenome</name>
    <dbReference type="NCBI Taxonomy" id="408172"/>
    <lineage>
        <taxon>unclassified sequences</taxon>
        <taxon>metagenomes</taxon>
        <taxon>ecological metagenomes</taxon>
    </lineage>
</organism>
<name>A0A381SST6_9ZZZZ</name>
<reference evidence="3" key="1">
    <citation type="submission" date="2018-05" db="EMBL/GenBank/DDBJ databases">
        <authorList>
            <person name="Lanie J.A."/>
            <person name="Ng W.-L."/>
            <person name="Kazmierczak K.M."/>
            <person name="Andrzejewski T.M."/>
            <person name="Davidsen T.M."/>
            <person name="Wayne K.J."/>
            <person name="Tettelin H."/>
            <person name="Glass J.I."/>
            <person name="Rusch D."/>
            <person name="Podicherti R."/>
            <person name="Tsui H.-C.T."/>
            <person name="Winkler M.E."/>
        </authorList>
    </citation>
    <scope>NUCLEOTIDE SEQUENCE</scope>
</reference>
<keyword evidence="1" id="KW-1188">Viral release from host cell</keyword>
<evidence type="ECO:0000256" key="1">
    <source>
        <dbReference type="ARBA" id="ARBA00022612"/>
    </source>
</evidence>
<dbReference type="Pfam" id="PF03237">
    <property type="entry name" value="Terminase_6N"/>
    <property type="match status" value="1"/>
</dbReference>
<dbReference type="SUPFAM" id="SSF52540">
    <property type="entry name" value="P-loop containing nucleoside triphosphate hydrolases"/>
    <property type="match status" value="1"/>
</dbReference>
<dbReference type="AlphaFoldDB" id="A0A381SST6"/>
<dbReference type="InterPro" id="IPR035421">
    <property type="entry name" value="Terminase_6C"/>
</dbReference>
<dbReference type="EMBL" id="UINC01003455">
    <property type="protein sequence ID" value="SVA06474.1"/>
    <property type="molecule type" value="Genomic_DNA"/>
</dbReference>
<evidence type="ECO:0000313" key="3">
    <source>
        <dbReference type="EMBL" id="SVA06474.1"/>
    </source>
</evidence>
<protein>
    <recommendedName>
        <fullName evidence="2">Terminase large subunit gp17-like C-terminal domain-containing protein</fullName>
    </recommendedName>
</protein>
<feature type="domain" description="Terminase large subunit gp17-like C-terminal" evidence="2">
    <location>
        <begin position="311"/>
        <end position="471"/>
    </location>
</feature>
<accession>A0A381SST6</accession>
<evidence type="ECO:0000259" key="2">
    <source>
        <dbReference type="Pfam" id="PF17289"/>
    </source>
</evidence>